<dbReference type="InterPro" id="IPR029063">
    <property type="entry name" value="SAM-dependent_MTases_sf"/>
</dbReference>
<comment type="similarity">
    <text evidence="1">Belongs to the eukaryotic/archaeal PrmC-related family.</text>
</comment>
<evidence type="ECO:0000256" key="3">
    <source>
        <dbReference type="ARBA" id="ARBA00022679"/>
    </source>
</evidence>
<dbReference type="GO" id="GO:0032259">
    <property type="term" value="P:methylation"/>
    <property type="evidence" value="ECO:0007669"/>
    <property type="project" value="UniProtKB-KW"/>
</dbReference>
<evidence type="ECO:0000256" key="4">
    <source>
        <dbReference type="ARBA" id="ARBA00022691"/>
    </source>
</evidence>
<gene>
    <name evidence="7" type="ORF">EGT67_13445</name>
</gene>
<dbReference type="InterPro" id="IPR052190">
    <property type="entry name" value="Euk-Arch_PrmC-MTase"/>
</dbReference>
<dbReference type="Gene3D" id="3.40.50.150">
    <property type="entry name" value="Vaccinia Virus protein VP39"/>
    <property type="match status" value="1"/>
</dbReference>
<keyword evidence="4" id="KW-0949">S-adenosyl-L-methionine</keyword>
<dbReference type="AlphaFoldDB" id="A0A438BDQ6"/>
<dbReference type="PANTHER" id="PTHR45875:SF1">
    <property type="entry name" value="METHYLTRANSFERASE N6AMT1"/>
    <property type="match status" value="1"/>
</dbReference>
<keyword evidence="8" id="KW-1185">Reference proteome</keyword>
<accession>A0A438BDQ6</accession>
<dbReference type="GO" id="GO:0008757">
    <property type="term" value="F:S-adenosylmethionine-dependent methyltransferase activity"/>
    <property type="evidence" value="ECO:0007669"/>
    <property type="project" value="TreeGrafter"/>
</dbReference>
<evidence type="ECO:0000313" key="8">
    <source>
        <dbReference type="Proteomes" id="UP000286208"/>
    </source>
</evidence>
<dbReference type="Pfam" id="PF05175">
    <property type="entry name" value="MTS"/>
    <property type="match status" value="1"/>
</dbReference>
<evidence type="ECO:0000256" key="5">
    <source>
        <dbReference type="SAM" id="MobiDB-lite"/>
    </source>
</evidence>
<protein>
    <submittedName>
        <fullName evidence="7">Methyltransferase domain-containing protein</fullName>
    </submittedName>
</protein>
<dbReference type="EMBL" id="RKLP01000006">
    <property type="protein sequence ID" value="RVW09146.1"/>
    <property type="molecule type" value="Genomic_DNA"/>
</dbReference>
<dbReference type="InterPro" id="IPR004557">
    <property type="entry name" value="PrmC-related"/>
</dbReference>
<name>A0A438BDQ6_9NOCA</name>
<dbReference type="PROSITE" id="PS00092">
    <property type="entry name" value="N6_MTASE"/>
    <property type="match status" value="1"/>
</dbReference>
<dbReference type="GO" id="GO:0003676">
    <property type="term" value="F:nucleic acid binding"/>
    <property type="evidence" value="ECO:0007669"/>
    <property type="project" value="InterPro"/>
</dbReference>
<evidence type="ECO:0000256" key="2">
    <source>
        <dbReference type="ARBA" id="ARBA00022603"/>
    </source>
</evidence>
<feature type="domain" description="Methyltransferase small" evidence="6">
    <location>
        <begin position="38"/>
        <end position="131"/>
    </location>
</feature>
<dbReference type="CDD" id="cd02440">
    <property type="entry name" value="AdoMet_MTases"/>
    <property type="match status" value="1"/>
</dbReference>
<comment type="caution">
    <text evidence="7">The sequence shown here is derived from an EMBL/GenBank/DDBJ whole genome shotgun (WGS) entry which is preliminary data.</text>
</comment>
<dbReference type="NCBIfam" id="TIGR00537">
    <property type="entry name" value="hemK_rel_arch"/>
    <property type="match status" value="1"/>
</dbReference>
<evidence type="ECO:0000256" key="1">
    <source>
        <dbReference type="ARBA" id="ARBA00006149"/>
    </source>
</evidence>
<dbReference type="Proteomes" id="UP000286208">
    <property type="component" value="Unassembled WGS sequence"/>
</dbReference>
<keyword evidence="3 7" id="KW-0808">Transferase</keyword>
<organism evidence="7 8">
    <name type="scientific">Prescottella agglutinans</name>
    <dbReference type="NCBI Taxonomy" id="1644129"/>
    <lineage>
        <taxon>Bacteria</taxon>
        <taxon>Bacillati</taxon>
        <taxon>Actinomycetota</taxon>
        <taxon>Actinomycetes</taxon>
        <taxon>Mycobacteriales</taxon>
        <taxon>Nocardiaceae</taxon>
        <taxon>Prescottella</taxon>
    </lineage>
</organism>
<dbReference type="GO" id="GO:0035657">
    <property type="term" value="C:eRF1 methyltransferase complex"/>
    <property type="evidence" value="ECO:0007669"/>
    <property type="project" value="TreeGrafter"/>
</dbReference>
<keyword evidence="2 7" id="KW-0489">Methyltransferase</keyword>
<reference evidence="7 8" key="1">
    <citation type="submission" date="2018-11" db="EMBL/GenBank/DDBJ databases">
        <title>Rhodococcus spongicola sp. nov. and Rhodococcus xishaensis sp. nov. from marine sponges.</title>
        <authorList>
            <person name="Li L."/>
            <person name="Lin H.W."/>
        </authorList>
    </citation>
    <scope>NUCLEOTIDE SEQUENCE [LARGE SCALE GENOMIC DNA]</scope>
    <source>
        <strain evidence="7 8">CCTCC AB2014297</strain>
    </source>
</reference>
<sequence>MRWTTARPTRRSGELTGRPRRPHRLVRLPGVYPPQADSFLLARTLVCEPIEHRTRVLDVGAGTGLLSVSAGLAGTARITAVDVDRRSLLNTRLNAALNGVRVRVVHGDLVRPLHGSQFDVVVTNPPYVPTAEEHLPTRGLARCWDAGRDGRAYIDRICRDVPELLASGGVLLLVQSTLCGIDATRSLLEQQGLDVDVVAAASIPFGPVLTARAAMLRERGLLGNEDHEDIVVLRAVK</sequence>
<feature type="region of interest" description="Disordered" evidence="5">
    <location>
        <begin position="1"/>
        <end position="21"/>
    </location>
</feature>
<dbReference type="PANTHER" id="PTHR45875">
    <property type="entry name" value="METHYLTRANSFERASE N6AMT1"/>
    <property type="match status" value="1"/>
</dbReference>
<evidence type="ECO:0000313" key="7">
    <source>
        <dbReference type="EMBL" id="RVW09146.1"/>
    </source>
</evidence>
<dbReference type="InterPro" id="IPR002052">
    <property type="entry name" value="DNA_methylase_N6_adenine_CS"/>
</dbReference>
<evidence type="ECO:0000259" key="6">
    <source>
        <dbReference type="Pfam" id="PF05175"/>
    </source>
</evidence>
<dbReference type="GO" id="GO:0008170">
    <property type="term" value="F:N-methyltransferase activity"/>
    <property type="evidence" value="ECO:0007669"/>
    <property type="project" value="UniProtKB-ARBA"/>
</dbReference>
<dbReference type="InterPro" id="IPR007848">
    <property type="entry name" value="Small_mtfrase_dom"/>
</dbReference>
<proteinExistence type="inferred from homology"/>
<dbReference type="SUPFAM" id="SSF53335">
    <property type="entry name" value="S-adenosyl-L-methionine-dependent methyltransferases"/>
    <property type="match status" value="1"/>
</dbReference>
<dbReference type="GO" id="GO:0008276">
    <property type="term" value="F:protein methyltransferase activity"/>
    <property type="evidence" value="ECO:0007669"/>
    <property type="project" value="TreeGrafter"/>
</dbReference>
<dbReference type="OrthoDB" id="8746524at2"/>